<evidence type="ECO:0000256" key="1">
    <source>
        <dbReference type="SAM" id="MobiDB-lite"/>
    </source>
</evidence>
<dbReference type="EMBL" id="AGNL01009881">
    <property type="protein sequence ID" value="EJK69565.1"/>
    <property type="molecule type" value="Genomic_DNA"/>
</dbReference>
<proteinExistence type="predicted"/>
<evidence type="ECO:0000313" key="3">
    <source>
        <dbReference type="Proteomes" id="UP000266841"/>
    </source>
</evidence>
<feature type="region of interest" description="Disordered" evidence="1">
    <location>
        <begin position="56"/>
        <end position="114"/>
    </location>
</feature>
<keyword evidence="3" id="KW-1185">Reference proteome</keyword>
<protein>
    <submittedName>
        <fullName evidence="2">Uncharacterized protein</fullName>
    </submittedName>
</protein>
<gene>
    <name evidence="2" type="ORF">THAOC_09159</name>
</gene>
<dbReference type="Proteomes" id="UP000266841">
    <property type="component" value="Unassembled WGS sequence"/>
</dbReference>
<comment type="caution">
    <text evidence="2">The sequence shown here is derived from an EMBL/GenBank/DDBJ whole genome shotgun (WGS) entry which is preliminary data.</text>
</comment>
<organism evidence="2 3">
    <name type="scientific">Thalassiosira oceanica</name>
    <name type="common">Marine diatom</name>
    <dbReference type="NCBI Taxonomy" id="159749"/>
    <lineage>
        <taxon>Eukaryota</taxon>
        <taxon>Sar</taxon>
        <taxon>Stramenopiles</taxon>
        <taxon>Ochrophyta</taxon>
        <taxon>Bacillariophyta</taxon>
        <taxon>Coscinodiscophyceae</taxon>
        <taxon>Thalassiosirophycidae</taxon>
        <taxon>Thalassiosirales</taxon>
        <taxon>Thalassiosiraceae</taxon>
        <taxon>Thalassiosira</taxon>
    </lineage>
</organism>
<accession>K0SVV8</accession>
<evidence type="ECO:0000313" key="2">
    <source>
        <dbReference type="EMBL" id="EJK69565.1"/>
    </source>
</evidence>
<name>K0SVV8_THAOC</name>
<sequence length="124" mass="13173">MHRRSSICPLRCAHNPKPNIADLDGHPPGEGDGPGGVAARFVMMSSVETAATDLNDLDGRSRAGHAGKSSSIDFLQDTPHIRKTGGKKVANTRLPNKSRKFSMKDLSRPVSGNSGNMLAVVPPF</sequence>
<reference evidence="2 3" key="1">
    <citation type="journal article" date="2012" name="Genome Biol.">
        <title>Genome and low-iron response of an oceanic diatom adapted to chronic iron limitation.</title>
        <authorList>
            <person name="Lommer M."/>
            <person name="Specht M."/>
            <person name="Roy A.S."/>
            <person name="Kraemer L."/>
            <person name="Andreson R."/>
            <person name="Gutowska M.A."/>
            <person name="Wolf J."/>
            <person name="Bergner S.V."/>
            <person name="Schilhabel M.B."/>
            <person name="Klostermeier U.C."/>
            <person name="Beiko R.G."/>
            <person name="Rosenstiel P."/>
            <person name="Hippler M."/>
            <person name="Laroche J."/>
        </authorList>
    </citation>
    <scope>NUCLEOTIDE SEQUENCE [LARGE SCALE GENOMIC DNA]</scope>
    <source>
        <strain evidence="2 3">CCMP1005</strain>
    </source>
</reference>
<dbReference type="AlphaFoldDB" id="K0SVV8"/>